<dbReference type="SUPFAM" id="SSF56300">
    <property type="entry name" value="Metallo-dependent phosphatases"/>
    <property type="match status" value="1"/>
</dbReference>
<evidence type="ECO:0000313" key="12">
    <source>
        <dbReference type="Proteomes" id="UP000231644"/>
    </source>
</evidence>
<dbReference type="Proteomes" id="UP000231644">
    <property type="component" value="Unassembled WGS sequence"/>
</dbReference>
<keyword evidence="6 8" id="KW-0547">Nucleotide-binding</keyword>
<evidence type="ECO:0000256" key="6">
    <source>
        <dbReference type="ARBA" id="ARBA00022741"/>
    </source>
</evidence>
<dbReference type="InterPro" id="IPR036907">
    <property type="entry name" value="5'-Nucleotdase_C_sf"/>
</dbReference>
<dbReference type="FunFam" id="3.90.780.10:FF:000004">
    <property type="entry name" value="UDP-sugar hydrolase, putative"/>
    <property type="match status" value="1"/>
</dbReference>
<evidence type="ECO:0000256" key="3">
    <source>
        <dbReference type="ARBA" id="ARBA00022525"/>
    </source>
</evidence>
<keyword evidence="3" id="KW-0964">Secreted</keyword>
<dbReference type="AlphaFoldDB" id="A0A1I1KDU0"/>
<evidence type="ECO:0000256" key="2">
    <source>
        <dbReference type="ARBA" id="ARBA00006654"/>
    </source>
</evidence>
<dbReference type="FunFam" id="3.60.21.10:FF:000020">
    <property type="entry name" value="NT5E isoform 4"/>
    <property type="match status" value="1"/>
</dbReference>
<comment type="subcellular location">
    <subcellularLocation>
        <location evidence="1">Secreted</location>
    </subcellularLocation>
</comment>
<evidence type="ECO:0000313" key="11">
    <source>
        <dbReference type="EMBL" id="SFC58966.1"/>
    </source>
</evidence>
<dbReference type="GO" id="GO:0005576">
    <property type="term" value="C:extracellular region"/>
    <property type="evidence" value="ECO:0007669"/>
    <property type="project" value="UniProtKB-SubCell"/>
</dbReference>
<dbReference type="Pfam" id="PF00149">
    <property type="entry name" value="Metallophos"/>
    <property type="match status" value="1"/>
</dbReference>
<dbReference type="InterPro" id="IPR004843">
    <property type="entry name" value="Calcineurin-like_PHP"/>
</dbReference>
<dbReference type="GO" id="GO:0016788">
    <property type="term" value="F:hydrolase activity, acting on ester bonds"/>
    <property type="evidence" value="ECO:0007669"/>
    <property type="project" value="InterPro"/>
</dbReference>
<accession>A0A1I1KDU0</accession>
<evidence type="ECO:0000259" key="10">
    <source>
        <dbReference type="Pfam" id="PF02872"/>
    </source>
</evidence>
<feature type="domain" description="Calcineurin-like phosphoesterase" evidence="9">
    <location>
        <begin position="25"/>
        <end position="241"/>
    </location>
</feature>
<dbReference type="EMBL" id="FOLX01000001">
    <property type="protein sequence ID" value="SFC58966.1"/>
    <property type="molecule type" value="Genomic_DNA"/>
</dbReference>
<reference evidence="11 12" key="1">
    <citation type="submission" date="2016-10" db="EMBL/GenBank/DDBJ databases">
        <authorList>
            <person name="de Groot N.N."/>
        </authorList>
    </citation>
    <scope>NUCLEOTIDE SEQUENCE [LARGE SCALE GENOMIC DNA]</scope>
    <source>
        <strain evidence="11 12">DSM 29619</strain>
    </source>
</reference>
<gene>
    <name evidence="11" type="ORF">SAMN05421762_1444</name>
</gene>
<dbReference type="InterPro" id="IPR029052">
    <property type="entry name" value="Metallo-depent_PP-like"/>
</dbReference>
<dbReference type="InterPro" id="IPR006179">
    <property type="entry name" value="5_nucleotidase/apyrase"/>
</dbReference>
<dbReference type="Pfam" id="PF02872">
    <property type="entry name" value="5_nucleotid_C"/>
    <property type="match status" value="1"/>
</dbReference>
<dbReference type="PANTHER" id="PTHR11575:SF24">
    <property type="entry name" value="5'-NUCLEOTIDASE"/>
    <property type="match status" value="1"/>
</dbReference>
<feature type="signal peptide" evidence="8">
    <location>
        <begin position="1"/>
        <end position="21"/>
    </location>
</feature>
<evidence type="ECO:0000256" key="8">
    <source>
        <dbReference type="RuleBase" id="RU362119"/>
    </source>
</evidence>
<evidence type="ECO:0000256" key="5">
    <source>
        <dbReference type="ARBA" id="ARBA00022729"/>
    </source>
</evidence>
<proteinExistence type="inferred from homology"/>
<keyword evidence="7 8" id="KW-0378">Hydrolase</keyword>
<dbReference type="InterPro" id="IPR008334">
    <property type="entry name" value="5'-Nucleotdase_C"/>
</dbReference>
<keyword evidence="12" id="KW-1185">Reference proteome</keyword>
<dbReference type="SUPFAM" id="SSF55816">
    <property type="entry name" value="5'-nucleotidase (syn. UDP-sugar hydrolase), C-terminal domain"/>
    <property type="match status" value="1"/>
</dbReference>
<dbReference type="GO" id="GO:0009166">
    <property type="term" value="P:nucleotide catabolic process"/>
    <property type="evidence" value="ECO:0007669"/>
    <property type="project" value="InterPro"/>
</dbReference>
<dbReference type="PROSITE" id="PS00786">
    <property type="entry name" value="5_NUCLEOTIDASE_2"/>
    <property type="match status" value="1"/>
</dbReference>
<dbReference type="Gene3D" id="3.90.780.10">
    <property type="entry name" value="5'-Nucleotidase, C-terminal domain"/>
    <property type="match status" value="1"/>
</dbReference>
<dbReference type="PROSITE" id="PS00785">
    <property type="entry name" value="5_NUCLEOTIDASE_1"/>
    <property type="match status" value="1"/>
</dbReference>
<keyword evidence="5 8" id="KW-0732">Signal</keyword>
<dbReference type="Gene3D" id="3.60.21.10">
    <property type="match status" value="1"/>
</dbReference>
<dbReference type="PANTHER" id="PTHR11575">
    <property type="entry name" value="5'-NUCLEOTIDASE-RELATED"/>
    <property type="match status" value="1"/>
</dbReference>
<dbReference type="CDD" id="cd07409">
    <property type="entry name" value="MPP_CD73_N"/>
    <property type="match status" value="1"/>
</dbReference>
<evidence type="ECO:0000256" key="7">
    <source>
        <dbReference type="ARBA" id="ARBA00022801"/>
    </source>
</evidence>
<organism evidence="11 12">
    <name type="scientific">Pseudooceanicola nitratireducens</name>
    <dbReference type="NCBI Taxonomy" id="517719"/>
    <lineage>
        <taxon>Bacteria</taxon>
        <taxon>Pseudomonadati</taxon>
        <taxon>Pseudomonadota</taxon>
        <taxon>Alphaproteobacteria</taxon>
        <taxon>Rhodobacterales</taxon>
        <taxon>Paracoccaceae</taxon>
        <taxon>Pseudooceanicola</taxon>
    </lineage>
</organism>
<protein>
    <submittedName>
        <fullName evidence="11">5'-nucleotidase</fullName>
    </submittedName>
</protein>
<dbReference type="OrthoDB" id="9803927at2"/>
<comment type="similarity">
    <text evidence="2 8">Belongs to the 5'-nucleotidase family.</text>
</comment>
<feature type="chain" id="PRO_5013986945" evidence="8">
    <location>
        <begin position="22"/>
        <end position="523"/>
    </location>
</feature>
<dbReference type="InterPro" id="IPR006146">
    <property type="entry name" value="5'-Nucleotdase_CS"/>
</dbReference>
<dbReference type="GO" id="GO:0000166">
    <property type="term" value="F:nucleotide binding"/>
    <property type="evidence" value="ECO:0007669"/>
    <property type="project" value="UniProtKB-KW"/>
</dbReference>
<evidence type="ECO:0000256" key="1">
    <source>
        <dbReference type="ARBA" id="ARBA00004613"/>
    </source>
</evidence>
<sequence>MSVRFLSSVAALALSSGAAMADYSLTILHTNDFHARFEPISKYDSGCSSEDNTEGKCFGGSARLVTAIEEARARSNNSILVDGGDQFQGTLFYTYYKGKLAAEMMNKMGYTAMTVGNHEFDDGPEVLRGFMDAVNFPVLMSNADVSGEPLLADVLMKSTVIEQGGEKIGLIGLTPHDTDELASPGPNIIFTDPSDAVQGEVDKLTAEGVNKIIVLSHSGYNVDKTVAANTTGVDVIVGGHSNTYLSNTSDRAEGPYPTMVGDTAIVSAYAYGKFLGELNVTFDDDGKVVEAAGEPIIMDAAVSEDEGTKARIAEAAAPLDEIRNKVVAETAEAIDGDKNACRSGECTMGNLVADAMLDRVADQGVTIAIANGGGLRASIDAGEVTMGEVLTVLPFQNTLSTFETTGAVIVEALENGVSQYEDVAGRFPQVAGLKFTFDPAAEAGSRISDVMVKDGEGYVAIDPAKTYLAVTNNYVRNGGDGYAMFKGASNAYDFGPDLADVTAEYLAANAPYTPYTDGRITKK</sequence>
<dbReference type="GO" id="GO:0046872">
    <property type="term" value="F:metal ion binding"/>
    <property type="evidence" value="ECO:0007669"/>
    <property type="project" value="UniProtKB-KW"/>
</dbReference>
<name>A0A1I1KDU0_9RHOB</name>
<evidence type="ECO:0000259" key="9">
    <source>
        <dbReference type="Pfam" id="PF00149"/>
    </source>
</evidence>
<keyword evidence="4" id="KW-0479">Metal-binding</keyword>
<dbReference type="PRINTS" id="PR01607">
    <property type="entry name" value="APYRASEFAMLY"/>
</dbReference>
<evidence type="ECO:0000256" key="4">
    <source>
        <dbReference type="ARBA" id="ARBA00022723"/>
    </source>
</evidence>
<feature type="domain" description="5'-Nucleotidase C-terminal" evidence="10">
    <location>
        <begin position="327"/>
        <end position="486"/>
    </location>
</feature>
<dbReference type="RefSeq" id="WP_093452210.1">
    <property type="nucleotide sequence ID" value="NZ_FNZG01000003.1"/>
</dbReference>
<dbReference type="STRING" id="517719.SAMN05421762_1444"/>